<dbReference type="GO" id="GO:0000049">
    <property type="term" value="F:tRNA binding"/>
    <property type="evidence" value="ECO:0007669"/>
    <property type="project" value="InterPro"/>
</dbReference>
<dbReference type="AlphaFoldDB" id="A0A3B0CHJ9"/>
<dbReference type="InterPro" id="IPR008925">
    <property type="entry name" value="aa_tRNA-synth_I_cd-bd_sf"/>
</dbReference>
<sequence>MHWSEKIANQLIEAHPERDTFVCASGISPSGSVHIGNFREIVTTYFVTKALQKHGKKVRFLFSWDDFDRFRKVPAGVDRSFERYIGMPYSEVPCPFGCHRSYAEHYEKEFEHALHAFEIRPEYIYQTAEYRSRRYNKSILHAIKQRKEIYNILMSYKTGETSEEARNSFFPVHVYCESCRKDSTTVLAFDDRNDTLLYGCACGHQNTVAIADAVNIKLQWKIDWPMRWQMEDVLFEPGGRDHSSETGSYNVSKTIAEQIFGSKPPSYAPYEFIGIKGTHAKMSSSSGNNYTPDDLLQVYAPEQILFLFAKYQPSAAFNIGMDEDVLRNYTEYERYREAYGANTIPGEIREAFELSIVNDDRNEKVPKFSLVSSILPLVHFDIRLLRDVLLRSGENYSQEAIEQVANRSEYWIKQWFPQKLVAVNSERNIAFYETLSTEERVWVEAFRNLLRTDNEGDDEALMSEIYAICHDEDSKVKKRNQKRLFSIIYRLVLGKDEGPRIPLLIQVVGSAKMMALLDF</sequence>
<dbReference type="Pfam" id="PF01921">
    <property type="entry name" value="tRNA-synt_1f"/>
    <property type="match status" value="1"/>
</dbReference>
<keyword evidence="12" id="KW-1185">Reference proteome</keyword>
<name>A0A3B0CHJ9_9BACL</name>
<evidence type="ECO:0000256" key="8">
    <source>
        <dbReference type="ARBA" id="ARBA00023146"/>
    </source>
</evidence>
<evidence type="ECO:0000256" key="4">
    <source>
        <dbReference type="ARBA" id="ARBA00022598"/>
    </source>
</evidence>
<dbReference type="InterPro" id="IPR014729">
    <property type="entry name" value="Rossmann-like_a/b/a_fold"/>
</dbReference>
<dbReference type="GO" id="GO:0005524">
    <property type="term" value="F:ATP binding"/>
    <property type="evidence" value="ECO:0007669"/>
    <property type="project" value="UniProtKB-UniRule"/>
</dbReference>
<dbReference type="RefSeq" id="WP_120747815.1">
    <property type="nucleotide sequence ID" value="NZ_RBAH01000008.1"/>
</dbReference>
<dbReference type="InterPro" id="IPR042078">
    <property type="entry name" value="Lys-tRNA-ligase_SC_fold"/>
</dbReference>
<comment type="caution">
    <text evidence="11">The sequence shown here is derived from an EMBL/GenBank/DDBJ whole genome shotgun (WGS) entry which is preliminary data.</text>
</comment>
<evidence type="ECO:0000256" key="1">
    <source>
        <dbReference type="ARBA" id="ARBA00004496"/>
    </source>
</evidence>
<dbReference type="SUPFAM" id="SSF52374">
    <property type="entry name" value="Nucleotidylyl transferase"/>
    <property type="match status" value="1"/>
</dbReference>
<keyword evidence="8 10" id="KW-0030">Aminoacyl-tRNA synthetase</keyword>
<evidence type="ECO:0000256" key="6">
    <source>
        <dbReference type="ARBA" id="ARBA00022840"/>
    </source>
</evidence>
<protein>
    <recommendedName>
        <fullName evidence="10">Lysine--tRNA ligase</fullName>
        <ecNumber evidence="10">6.1.1.6</ecNumber>
    </recommendedName>
    <alternativeName>
        <fullName evidence="10">Lysyl-tRNA synthetase</fullName>
        <shortName evidence="10">LysRS</shortName>
    </alternativeName>
</protein>
<feature type="short sequence motif" description="'HIGH' region" evidence="10">
    <location>
        <begin position="29"/>
        <end position="37"/>
    </location>
</feature>
<keyword evidence="3 10" id="KW-0963">Cytoplasm</keyword>
<comment type="caution">
    <text evidence="10">Lacks conserved residue(s) required for the propagation of feature annotation.</text>
</comment>
<keyword evidence="5 10" id="KW-0547">Nucleotide-binding</keyword>
<evidence type="ECO:0000313" key="11">
    <source>
        <dbReference type="EMBL" id="RKN84560.1"/>
    </source>
</evidence>
<accession>A0A3B0CHJ9</accession>
<dbReference type="Proteomes" id="UP000282311">
    <property type="component" value="Unassembled WGS sequence"/>
</dbReference>
<dbReference type="GO" id="GO:0005737">
    <property type="term" value="C:cytoplasm"/>
    <property type="evidence" value="ECO:0007669"/>
    <property type="project" value="UniProtKB-SubCell"/>
</dbReference>
<feature type="short sequence motif" description="'KMSKS' region" evidence="10">
    <location>
        <begin position="281"/>
        <end position="285"/>
    </location>
</feature>
<dbReference type="Gene3D" id="1.10.10.350">
    <property type="match status" value="1"/>
</dbReference>
<dbReference type="GO" id="GO:0004824">
    <property type="term" value="F:lysine-tRNA ligase activity"/>
    <property type="evidence" value="ECO:0007669"/>
    <property type="project" value="UniProtKB-UniRule"/>
</dbReference>
<organism evidence="11 12">
    <name type="scientific">Paenibacillus ginsengarvi</name>
    <dbReference type="NCBI Taxonomy" id="400777"/>
    <lineage>
        <taxon>Bacteria</taxon>
        <taxon>Bacillati</taxon>
        <taxon>Bacillota</taxon>
        <taxon>Bacilli</taxon>
        <taxon>Bacillales</taxon>
        <taxon>Paenibacillaceae</taxon>
        <taxon>Paenibacillus</taxon>
    </lineage>
</organism>
<dbReference type="SUPFAM" id="SSF48163">
    <property type="entry name" value="An anticodon-binding domain of class I aminoacyl-tRNA synthetases"/>
    <property type="match status" value="1"/>
</dbReference>
<comment type="similarity">
    <text evidence="2 10">Belongs to the class-I aminoacyl-tRNA synthetase family.</text>
</comment>
<dbReference type="InterPro" id="IPR001412">
    <property type="entry name" value="aa-tRNA-synth_I_CS"/>
</dbReference>
<reference evidence="11 12" key="1">
    <citation type="journal article" date="2007" name="Int. J. Syst. Evol. Microbiol.">
        <title>Paenibacillus ginsengarvi sp. nov., isolated from soil from ginseng cultivation.</title>
        <authorList>
            <person name="Yoon M.H."/>
            <person name="Ten L.N."/>
            <person name="Im W.T."/>
        </authorList>
    </citation>
    <scope>NUCLEOTIDE SEQUENCE [LARGE SCALE GENOMIC DNA]</scope>
    <source>
        <strain evidence="11 12">KCTC 13059</strain>
    </source>
</reference>
<dbReference type="InterPro" id="IPR020751">
    <property type="entry name" value="aa-tRNA-synth_I_codon-bd_sub2"/>
</dbReference>
<dbReference type="NCBIfam" id="TIGR00467">
    <property type="entry name" value="lysS_arch"/>
    <property type="match status" value="1"/>
</dbReference>
<evidence type="ECO:0000256" key="10">
    <source>
        <dbReference type="HAMAP-Rule" id="MF_00177"/>
    </source>
</evidence>
<proteinExistence type="inferred from homology"/>
<dbReference type="PROSITE" id="PS00178">
    <property type="entry name" value="AA_TRNA_LIGASE_I"/>
    <property type="match status" value="1"/>
</dbReference>
<evidence type="ECO:0000256" key="9">
    <source>
        <dbReference type="ARBA" id="ARBA00048573"/>
    </source>
</evidence>
<keyword evidence="6 10" id="KW-0067">ATP-binding</keyword>
<dbReference type="Gene3D" id="6.10.20.10">
    <property type="entry name" value="Lysine tRNA ligase, stem contact fold domain"/>
    <property type="match status" value="1"/>
</dbReference>
<keyword evidence="7 10" id="KW-0648">Protein biosynthesis</keyword>
<evidence type="ECO:0000256" key="2">
    <source>
        <dbReference type="ARBA" id="ARBA00005594"/>
    </source>
</evidence>
<dbReference type="GO" id="GO:0006430">
    <property type="term" value="P:lysyl-tRNA aminoacylation"/>
    <property type="evidence" value="ECO:0007669"/>
    <property type="project" value="UniProtKB-UniRule"/>
</dbReference>
<comment type="catalytic activity">
    <reaction evidence="9 10">
        <text>tRNA(Lys) + L-lysine + ATP = L-lysyl-tRNA(Lys) + AMP + diphosphate</text>
        <dbReference type="Rhea" id="RHEA:20792"/>
        <dbReference type="Rhea" id="RHEA-COMP:9696"/>
        <dbReference type="Rhea" id="RHEA-COMP:9697"/>
        <dbReference type="ChEBI" id="CHEBI:30616"/>
        <dbReference type="ChEBI" id="CHEBI:32551"/>
        <dbReference type="ChEBI" id="CHEBI:33019"/>
        <dbReference type="ChEBI" id="CHEBI:78442"/>
        <dbReference type="ChEBI" id="CHEBI:78529"/>
        <dbReference type="ChEBI" id="CHEBI:456215"/>
        <dbReference type="EC" id="6.1.1.6"/>
    </reaction>
</comment>
<evidence type="ECO:0000256" key="3">
    <source>
        <dbReference type="ARBA" id="ARBA00022490"/>
    </source>
</evidence>
<dbReference type="PANTHER" id="PTHR37940">
    <property type="entry name" value="LYSINE--TRNA LIGASE"/>
    <property type="match status" value="1"/>
</dbReference>
<dbReference type="PANTHER" id="PTHR37940:SF1">
    <property type="entry name" value="LYSINE--TRNA LIGASE"/>
    <property type="match status" value="1"/>
</dbReference>
<gene>
    <name evidence="10" type="primary">lysS</name>
    <name evidence="11" type="ORF">D7M11_13370</name>
</gene>
<dbReference type="OrthoDB" id="9803151at2"/>
<evidence type="ECO:0000313" key="12">
    <source>
        <dbReference type="Proteomes" id="UP000282311"/>
    </source>
</evidence>
<dbReference type="HAMAP" id="MF_00177">
    <property type="entry name" value="Lys_tRNA_synth_class1"/>
    <property type="match status" value="1"/>
</dbReference>
<comment type="subcellular location">
    <subcellularLocation>
        <location evidence="1 10">Cytoplasm</location>
    </subcellularLocation>
</comment>
<dbReference type="Gene3D" id="3.40.50.620">
    <property type="entry name" value="HUPs"/>
    <property type="match status" value="2"/>
</dbReference>
<evidence type="ECO:0000256" key="7">
    <source>
        <dbReference type="ARBA" id="ARBA00022917"/>
    </source>
</evidence>
<evidence type="ECO:0000256" key="5">
    <source>
        <dbReference type="ARBA" id="ARBA00022741"/>
    </source>
</evidence>
<dbReference type="InterPro" id="IPR002904">
    <property type="entry name" value="Lys-tRNA-ligase"/>
</dbReference>
<dbReference type="EMBL" id="RBAH01000008">
    <property type="protein sequence ID" value="RKN84560.1"/>
    <property type="molecule type" value="Genomic_DNA"/>
</dbReference>
<keyword evidence="4 10" id="KW-0436">Ligase</keyword>
<dbReference type="EC" id="6.1.1.6" evidence="10"/>